<evidence type="ECO:0000256" key="2">
    <source>
        <dbReference type="ARBA" id="ARBA00008814"/>
    </source>
</evidence>
<dbReference type="EMBL" id="JAGEOJ010000001">
    <property type="protein sequence ID" value="MBO2445889.1"/>
    <property type="molecule type" value="Genomic_DNA"/>
</dbReference>
<dbReference type="AlphaFoldDB" id="A0A939PAA2"/>
<evidence type="ECO:0000313" key="8">
    <source>
        <dbReference type="EMBL" id="MBO2445889.1"/>
    </source>
</evidence>
<protein>
    <submittedName>
        <fullName evidence="8">Iron-siderophore ABC transporter substrate-binding protein</fullName>
    </submittedName>
</protein>
<keyword evidence="3" id="KW-0813">Transport</keyword>
<dbReference type="PANTHER" id="PTHR30532">
    <property type="entry name" value="IRON III DICITRATE-BINDING PERIPLASMIC PROTEIN"/>
    <property type="match status" value="1"/>
</dbReference>
<dbReference type="Pfam" id="PF01497">
    <property type="entry name" value="Peripla_BP_2"/>
    <property type="match status" value="1"/>
</dbReference>
<dbReference type="Proteomes" id="UP000669179">
    <property type="component" value="Unassembled WGS sequence"/>
</dbReference>
<proteinExistence type="inferred from homology"/>
<accession>A0A939PAA2</accession>
<reference evidence="8" key="1">
    <citation type="submission" date="2021-03" db="EMBL/GenBank/DDBJ databases">
        <authorList>
            <person name="Kanchanasin P."/>
            <person name="Saeng-In P."/>
            <person name="Phongsopitanun W."/>
            <person name="Yuki M."/>
            <person name="Kudo T."/>
            <person name="Ohkuma M."/>
            <person name="Tanasupawat S."/>
        </authorList>
    </citation>
    <scope>NUCLEOTIDE SEQUENCE</scope>
    <source>
        <strain evidence="8">GKU 128</strain>
    </source>
</reference>
<name>A0A939PAA2_9ACTN</name>
<dbReference type="PROSITE" id="PS50983">
    <property type="entry name" value="FE_B12_PBP"/>
    <property type="match status" value="1"/>
</dbReference>
<evidence type="ECO:0000259" key="7">
    <source>
        <dbReference type="PROSITE" id="PS50983"/>
    </source>
</evidence>
<evidence type="ECO:0000256" key="5">
    <source>
        <dbReference type="SAM" id="MobiDB-lite"/>
    </source>
</evidence>
<gene>
    <name evidence="8" type="ORF">J4573_02185</name>
</gene>
<evidence type="ECO:0000256" key="1">
    <source>
        <dbReference type="ARBA" id="ARBA00004196"/>
    </source>
</evidence>
<dbReference type="GO" id="GO:1901678">
    <property type="term" value="P:iron coordination entity transport"/>
    <property type="evidence" value="ECO:0007669"/>
    <property type="project" value="UniProtKB-ARBA"/>
</dbReference>
<dbReference type="PANTHER" id="PTHR30532:SF24">
    <property type="entry name" value="FERRIC ENTEROBACTIN-BINDING PERIPLASMIC PROTEIN FEPB"/>
    <property type="match status" value="1"/>
</dbReference>
<feature type="chain" id="PRO_5037067709" evidence="6">
    <location>
        <begin position="24"/>
        <end position="352"/>
    </location>
</feature>
<dbReference type="SUPFAM" id="SSF53807">
    <property type="entry name" value="Helical backbone' metal receptor"/>
    <property type="match status" value="1"/>
</dbReference>
<dbReference type="CDD" id="cd01146">
    <property type="entry name" value="FhuD"/>
    <property type="match status" value="1"/>
</dbReference>
<evidence type="ECO:0000256" key="4">
    <source>
        <dbReference type="ARBA" id="ARBA00022729"/>
    </source>
</evidence>
<dbReference type="InterPro" id="IPR002491">
    <property type="entry name" value="ABC_transptr_periplasmic_BD"/>
</dbReference>
<evidence type="ECO:0000256" key="3">
    <source>
        <dbReference type="ARBA" id="ARBA00022448"/>
    </source>
</evidence>
<comment type="subcellular location">
    <subcellularLocation>
        <location evidence="1">Cell envelope</location>
    </subcellularLocation>
</comment>
<dbReference type="GO" id="GO:0030288">
    <property type="term" value="C:outer membrane-bounded periplasmic space"/>
    <property type="evidence" value="ECO:0007669"/>
    <property type="project" value="TreeGrafter"/>
</dbReference>
<keyword evidence="4 6" id="KW-0732">Signal</keyword>
<dbReference type="Gene3D" id="3.40.50.1980">
    <property type="entry name" value="Nitrogenase molybdenum iron protein domain"/>
    <property type="match status" value="2"/>
</dbReference>
<comment type="similarity">
    <text evidence="2">Belongs to the bacterial solute-binding protein 8 family.</text>
</comment>
<feature type="region of interest" description="Disordered" evidence="5">
    <location>
        <begin position="106"/>
        <end position="126"/>
    </location>
</feature>
<feature type="domain" description="Fe/B12 periplasmic-binding" evidence="7">
    <location>
        <begin position="68"/>
        <end position="341"/>
    </location>
</feature>
<dbReference type="RefSeq" id="WP_208253471.1">
    <property type="nucleotide sequence ID" value="NZ_JAGEOJ010000001.1"/>
</dbReference>
<evidence type="ECO:0000313" key="9">
    <source>
        <dbReference type="Proteomes" id="UP000669179"/>
    </source>
</evidence>
<dbReference type="InterPro" id="IPR051313">
    <property type="entry name" value="Bact_iron-sidero_bind"/>
</dbReference>
<sequence>MRRFSRFALLAVMPFLLAGTACGGSGSGSGSVDKTERPAADAEAAGTAFPVTIQHKYGSTTIKSTPKRVVTVGLTDQDAVLALGTVPVGTTEWLGGYPGAIGPWAKDRAAGSKTPTVLKDTGTGPSPEKIAALRPDLILGLYSGLTKPQYEALSKIAPVVAQPGDLPDYGIPWQQTTRTAGKALGKPAEAEKLVTGTEAKIAAVAKEHPEFKGRTGLVATPYDGIFVYGPRDLRSNVLTSLGFTLKPELGKVVGKEFGVNISAERTDLLDNDVTVWIVTDPAKDVAKLHGNRAYADQKVVKEGREVFVSETGDFGNAISFVSVLSMPYVLDKLVPQLAAAVDGKTDTPVARS</sequence>
<comment type="caution">
    <text evidence="8">The sequence shown here is derived from an EMBL/GenBank/DDBJ whole genome shotgun (WGS) entry which is preliminary data.</text>
</comment>
<evidence type="ECO:0000256" key="6">
    <source>
        <dbReference type="SAM" id="SignalP"/>
    </source>
</evidence>
<dbReference type="PROSITE" id="PS51257">
    <property type="entry name" value="PROKAR_LIPOPROTEIN"/>
    <property type="match status" value="1"/>
</dbReference>
<keyword evidence="9" id="KW-1185">Reference proteome</keyword>
<feature type="signal peptide" evidence="6">
    <location>
        <begin position="1"/>
        <end position="23"/>
    </location>
</feature>
<organism evidence="8 9">
    <name type="scientific">Actinomadura barringtoniae</name>
    <dbReference type="NCBI Taxonomy" id="1427535"/>
    <lineage>
        <taxon>Bacteria</taxon>
        <taxon>Bacillati</taxon>
        <taxon>Actinomycetota</taxon>
        <taxon>Actinomycetes</taxon>
        <taxon>Streptosporangiales</taxon>
        <taxon>Thermomonosporaceae</taxon>
        <taxon>Actinomadura</taxon>
    </lineage>
</organism>